<protein>
    <recommendedName>
        <fullName evidence="3">FAF domain-containing protein</fullName>
    </recommendedName>
</protein>
<keyword evidence="5" id="KW-1185">Reference proteome</keyword>
<dbReference type="Pfam" id="PF11250">
    <property type="entry name" value="FAF"/>
    <property type="match status" value="1"/>
</dbReference>
<reference evidence="4 5" key="1">
    <citation type="journal article" date="2024" name="Plant J.">
        <title>Genome sequences and population genomics reveal climatic adaptation and genomic divergence between two closely related sweetgum species.</title>
        <authorList>
            <person name="Xu W.Q."/>
            <person name="Ren C.Q."/>
            <person name="Zhang X.Y."/>
            <person name="Comes H.P."/>
            <person name="Liu X.H."/>
            <person name="Li Y.G."/>
            <person name="Kettle C.J."/>
            <person name="Jalonen R."/>
            <person name="Gaisberger H."/>
            <person name="Ma Y.Z."/>
            <person name="Qiu Y.X."/>
        </authorList>
    </citation>
    <scope>NUCLEOTIDE SEQUENCE [LARGE SCALE GENOMIC DNA]</scope>
    <source>
        <strain evidence="4">Hangzhou</strain>
    </source>
</reference>
<comment type="similarity">
    <text evidence="1">Belongs to the fantastic four family.</text>
</comment>
<feature type="domain" description="FAF" evidence="3">
    <location>
        <begin position="207"/>
        <end position="259"/>
    </location>
</feature>
<evidence type="ECO:0000313" key="4">
    <source>
        <dbReference type="EMBL" id="KAK9288588.1"/>
    </source>
</evidence>
<feature type="region of interest" description="Disordered" evidence="2">
    <location>
        <begin position="178"/>
        <end position="217"/>
    </location>
</feature>
<dbReference type="Proteomes" id="UP001415857">
    <property type="component" value="Unassembled WGS sequence"/>
</dbReference>
<accession>A0AAP0S0C4</accession>
<name>A0AAP0S0C4_LIQFO</name>
<evidence type="ECO:0000256" key="2">
    <source>
        <dbReference type="SAM" id="MobiDB-lite"/>
    </source>
</evidence>
<sequence length="314" mass="34857">MSTVVCQGFQSCLESQFAEPRTLRLRLASPTPNFSQSLELALKSCMLDSDSKQLRENCHYDDISNSYPADTPIASNPDLGGWSFIQALSNTSKSPQEAMEKEENSYVHPLVKRSSSSLSDKSLELCTENLGSETGTDTVDNSIFSYSVSDSEGGFSPTREQPKSRQLWGDNSIFSYSSSDSEGGFSPTREQPKSRQLWGAKKADSRKFPPPLTTIRGSNSLYVRPHREDGRLVIKAVKVPSTQSCFQAERSNGRLRLCFTENSTSTFDLEVAAAEENEGTNEERGKEEFENEVHEEEEEEEEEERGGGKGRGRG</sequence>
<dbReference type="InterPro" id="IPR021410">
    <property type="entry name" value="FAF"/>
</dbReference>
<proteinExistence type="inferred from homology"/>
<feature type="region of interest" description="Disordered" evidence="2">
    <location>
        <begin position="273"/>
        <end position="314"/>
    </location>
</feature>
<evidence type="ECO:0000259" key="3">
    <source>
        <dbReference type="Pfam" id="PF11250"/>
    </source>
</evidence>
<dbReference type="PANTHER" id="PTHR33155:SF4">
    <property type="entry name" value="PROTEIN FANTASTIC FOUR 3"/>
    <property type="match status" value="1"/>
</dbReference>
<evidence type="ECO:0000256" key="1">
    <source>
        <dbReference type="ARBA" id="ARBA00008690"/>
    </source>
</evidence>
<evidence type="ECO:0000313" key="5">
    <source>
        <dbReference type="Proteomes" id="UP001415857"/>
    </source>
</evidence>
<dbReference type="EMBL" id="JBBPBK010000003">
    <property type="protein sequence ID" value="KAK9288588.1"/>
    <property type="molecule type" value="Genomic_DNA"/>
</dbReference>
<dbReference type="InterPro" id="IPR046431">
    <property type="entry name" value="FAF_dom"/>
</dbReference>
<feature type="compositionally biased region" description="Basic and acidic residues" evidence="2">
    <location>
        <begin position="281"/>
        <end position="292"/>
    </location>
</feature>
<comment type="caution">
    <text evidence="4">The sequence shown here is derived from an EMBL/GenBank/DDBJ whole genome shotgun (WGS) entry which is preliminary data.</text>
</comment>
<organism evidence="4 5">
    <name type="scientific">Liquidambar formosana</name>
    <name type="common">Formosan gum</name>
    <dbReference type="NCBI Taxonomy" id="63359"/>
    <lineage>
        <taxon>Eukaryota</taxon>
        <taxon>Viridiplantae</taxon>
        <taxon>Streptophyta</taxon>
        <taxon>Embryophyta</taxon>
        <taxon>Tracheophyta</taxon>
        <taxon>Spermatophyta</taxon>
        <taxon>Magnoliopsida</taxon>
        <taxon>eudicotyledons</taxon>
        <taxon>Gunneridae</taxon>
        <taxon>Pentapetalae</taxon>
        <taxon>Saxifragales</taxon>
        <taxon>Altingiaceae</taxon>
        <taxon>Liquidambar</taxon>
    </lineage>
</organism>
<gene>
    <name evidence="4" type="ORF">L1049_017047</name>
</gene>
<feature type="compositionally biased region" description="Acidic residues" evidence="2">
    <location>
        <begin position="293"/>
        <end position="304"/>
    </location>
</feature>
<dbReference type="PANTHER" id="PTHR33155">
    <property type="entry name" value="FANTASTIC FOUR-LIKE PROTEIN (DUF3049)"/>
    <property type="match status" value="1"/>
</dbReference>
<dbReference type="AlphaFoldDB" id="A0AAP0S0C4"/>